<evidence type="ECO:0000256" key="5">
    <source>
        <dbReference type="ARBA" id="ARBA00023295"/>
    </source>
</evidence>
<evidence type="ECO:0000313" key="10">
    <source>
        <dbReference type="EMBL" id="MBM5572276.1"/>
    </source>
</evidence>
<sequence length="864" mass="95673">MRLISDITDQQEGRIRMTQPSGSHLQLKWSCTTNAHNGDNFLAELSLTNLSDKPLPASGWALYFNTCRKIKPETVSGNVEVTHVNGDFWRLAPKAEFTAVAPGETRTFAYEGLFWVIAETDAPLGFYIVYNDGQADARFETIGDPEIAPFTSEGQRNRNANDQVPLSSPSLTFEHNKDLTLLPSDQVGKITPTPISSEWTNGSFTINKDTLIVHTGELAAEARFLRAAIHDVSAVKLQRAAARPAGRQAIVLQVGSVTVSDTLAPKEAYSLEISADTITITGASAHGVFNALQSLRQLFPVAAFLNPQSTLTVPCGKIIDAPRFAYRGMHLDVGRNFSSKESVLRLLDCMALYKLNQFHFHVTDDEGWRLEIPSLPELTEIGSKRGFTLTETDNLVPCFGSGGDVSNPAGTGFYSREDFIEILKFATARHIEVVPEIDVPGHARAAIKAMNVRYHRLMQTGRETEAKQYLLCDFDDASEYESVQLWHDNVICIGQESCYNFIETVLHDIQAMYQAAGAPFTTMHTGGDEVPHGAWEKSPVCQAFMQEQGMTTIVELQNYFLARYRDLLKKYGLVFGGWEEIALIKQEVNGQHTHGPNPEFVNANFRPYVWNNVWGWGQEDFAYQLANAGYKTVLSNVTNLYFDLAYAKNPAEPGYYWGGFIETRGAYEFCPLDIFTTATVNLMGHPLDQDNIASKVRLTPEGTKNIIGIQGQLWAENIRNQGRLEYLAMPRIIALAERAWAVDPKWTFISDAAARKAKMDSDWNEFANRLGQRELARLDGFLGGYGYRIPLPGAKVEGGKLYANLSAPGLAIRYTVDGSEPTAQSALYTAPLDYQAISQHASFGGVKLAAFSSSNRKSATITVN</sequence>
<feature type="region of interest" description="Disordered" evidence="8">
    <location>
        <begin position="147"/>
        <end position="169"/>
    </location>
</feature>
<evidence type="ECO:0000256" key="6">
    <source>
        <dbReference type="ARBA" id="ARBA00030512"/>
    </source>
</evidence>
<evidence type="ECO:0000313" key="11">
    <source>
        <dbReference type="Proteomes" id="UP001195660"/>
    </source>
</evidence>
<protein>
    <recommendedName>
        <fullName evidence="3">beta-N-acetylhexosaminidase</fullName>
        <ecNumber evidence="3">3.2.1.52</ecNumber>
    </recommendedName>
    <alternativeName>
        <fullName evidence="6">Beta-N-acetylhexosaminidase</fullName>
    </alternativeName>
    <alternativeName>
        <fullName evidence="7">N-acetyl-beta-glucosaminidase</fullName>
    </alternativeName>
</protein>
<dbReference type="SMART" id="SM01081">
    <property type="entry name" value="CHB_HEX"/>
    <property type="match status" value="1"/>
</dbReference>
<dbReference type="PANTHER" id="PTHR22600:SF57">
    <property type="entry name" value="BETA-N-ACETYLHEXOSAMINIDASE"/>
    <property type="match status" value="1"/>
</dbReference>
<comment type="catalytic activity">
    <reaction evidence="1">
        <text>Hydrolysis of terminal non-reducing N-acetyl-D-hexosamine residues in N-acetyl-beta-D-hexosaminides.</text>
        <dbReference type="EC" id="3.2.1.52"/>
    </reaction>
</comment>
<dbReference type="Proteomes" id="UP001195660">
    <property type="component" value="Unassembled WGS sequence"/>
</dbReference>
<dbReference type="InterPro" id="IPR015883">
    <property type="entry name" value="Glyco_hydro_20_cat"/>
</dbReference>
<dbReference type="InterPro" id="IPR012291">
    <property type="entry name" value="CBM2_carb-bd_dom_sf"/>
</dbReference>
<dbReference type="InterPro" id="IPR004866">
    <property type="entry name" value="CHB/HEX_N_dom"/>
</dbReference>
<dbReference type="EMBL" id="WOFE01000006">
    <property type="protein sequence ID" value="MBM5572276.1"/>
    <property type="molecule type" value="Genomic_DNA"/>
</dbReference>
<dbReference type="SUPFAM" id="SSF55545">
    <property type="entry name" value="beta-N-acetylhexosaminidase-like domain"/>
    <property type="match status" value="1"/>
</dbReference>
<dbReference type="Gene3D" id="3.20.20.80">
    <property type="entry name" value="Glycosidases"/>
    <property type="match status" value="1"/>
</dbReference>
<dbReference type="Pfam" id="PF03173">
    <property type="entry name" value="CHB_HEX"/>
    <property type="match status" value="1"/>
</dbReference>
<evidence type="ECO:0000256" key="1">
    <source>
        <dbReference type="ARBA" id="ARBA00001231"/>
    </source>
</evidence>
<feature type="compositionally biased region" description="Polar residues" evidence="8">
    <location>
        <begin position="152"/>
        <end position="169"/>
    </location>
</feature>
<comment type="similarity">
    <text evidence="2">Belongs to the glycosyl hydrolase 20 family.</text>
</comment>
<dbReference type="PANTHER" id="PTHR22600">
    <property type="entry name" value="BETA-HEXOSAMINIDASE"/>
    <property type="match status" value="1"/>
</dbReference>
<dbReference type="CDD" id="cd06569">
    <property type="entry name" value="GH20_Sm-chitobiase-like"/>
    <property type="match status" value="1"/>
</dbReference>
<accession>A0ABS2CDR9</accession>
<comment type="caution">
    <text evidence="10">The sequence shown here is derived from an EMBL/GenBank/DDBJ whole genome shotgun (WGS) entry which is preliminary data.</text>
</comment>
<keyword evidence="11" id="KW-1185">Reference proteome</keyword>
<dbReference type="Pfam" id="PF03174">
    <property type="entry name" value="CHB_HEX_C"/>
    <property type="match status" value="1"/>
</dbReference>
<dbReference type="InterPro" id="IPR008965">
    <property type="entry name" value="CBM2/CBM3_carb-bd_dom_sf"/>
</dbReference>
<dbReference type="CDD" id="cd02847">
    <property type="entry name" value="E_set_Chitobiase_C"/>
    <property type="match status" value="1"/>
</dbReference>
<dbReference type="InterPro" id="IPR029018">
    <property type="entry name" value="Hex-like_dom2"/>
</dbReference>
<dbReference type="InterPro" id="IPR015882">
    <property type="entry name" value="HEX_bac_N"/>
</dbReference>
<evidence type="ECO:0000256" key="8">
    <source>
        <dbReference type="SAM" id="MobiDB-lite"/>
    </source>
</evidence>
<dbReference type="InterPro" id="IPR004867">
    <property type="entry name" value="CHB_C_dom"/>
</dbReference>
<organism evidence="10 11">
    <name type="scientific">Deefgea chitinilytica</name>
    <dbReference type="NCBI Taxonomy" id="570276"/>
    <lineage>
        <taxon>Bacteria</taxon>
        <taxon>Pseudomonadati</taxon>
        <taxon>Pseudomonadota</taxon>
        <taxon>Betaproteobacteria</taxon>
        <taxon>Neisseriales</taxon>
        <taxon>Chitinibacteraceae</taxon>
        <taxon>Deefgea</taxon>
    </lineage>
</organism>
<evidence type="ECO:0000256" key="2">
    <source>
        <dbReference type="ARBA" id="ARBA00006285"/>
    </source>
</evidence>
<dbReference type="Gene3D" id="2.60.40.10">
    <property type="entry name" value="Immunoglobulins"/>
    <property type="match status" value="1"/>
</dbReference>
<dbReference type="InterPro" id="IPR017853">
    <property type="entry name" value="GH"/>
</dbReference>
<evidence type="ECO:0000256" key="4">
    <source>
        <dbReference type="ARBA" id="ARBA00022801"/>
    </source>
</evidence>
<evidence type="ECO:0000259" key="9">
    <source>
        <dbReference type="SMART" id="SM01081"/>
    </source>
</evidence>
<dbReference type="Pfam" id="PF02838">
    <property type="entry name" value="Glyco_hydro_20b"/>
    <property type="match status" value="1"/>
</dbReference>
<dbReference type="InterPro" id="IPR025705">
    <property type="entry name" value="Beta_hexosaminidase_sua/sub"/>
</dbReference>
<dbReference type="SUPFAM" id="SSF51445">
    <property type="entry name" value="(Trans)glycosidases"/>
    <property type="match status" value="1"/>
</dbReference>
<feature type="domain" description="Chitobiase/beta-hexosaminidases N-terminal" evidence="9">
    <location>
        <begin position="23"/>
        <end position="171"/>
    </location>
</feature>
<dbReference type="PRINTS" id="PR00738">
    <property type="entry name" value="GLHYDRLASE20"/>
</dbReference>
<dbReference type="Gene3D" id="2.60.40.290">
    <property type="match status" value="1"/>
</dbReference>
<dbReference type="SUPFAM" id="SSF81296">
    <property type="entry name" value="E set domains"/>
    <property type="match status" value="1"/>
</dbReference>
<dbReference type="InterPro" id="IPR014756">
    <property type="entry name" value="Ig_E-set"/>
</dbReference>
<reference evidence="10 11" key="1">
    <citation type="submission" date="2019-11" db="EMBL/GenBank/DDBJ databases">
        <title>Novel Deefgea species.</title>
        <authorList>
            <person name="Han J.-H."/>
        </authorList>
    </citation>
    <scope>NUCLEOTIDE SEQUENCE [LARGE SCALE GENOMIC DNA]</scope>
    <source>
        <strain evidence="10 11">LMG 24817</strain>
    </source>
</reference>
<dbReference type="Pfam" id="PF00728">
    <property type="entry name" value="Glyco_hydro_20"/>
    <property type="match status" value="1"/>
</dbReference>
<gene>
    <name evidence="10" type="ORF">GM173_11885</name>
</gene>
<dbReference type="InterPro" id="IPR013783">
    <property type="entry name" value="Ig-like_fold"/>
</dbReference>
<dbReference type="EC" id="3.2.1.52" evidence="3"/>
<name>A0ABS2CDR9_9NEIS</name>
<dbReference type="Gene3D" id="3.30.379.10">
    <property type="entry name" value="Chitobiase/beta-hexosaminidase domain 2-like"/>
    <property type="match status" value="1"/>
</dbReference>
<evidence type="ECO:0000256" key="3">
    <source>
        <dbReference type="ARBA" id="ARBA00012663"/>
    </source>
</evidence>
<keyword evidence="5" id="KW-0326">Glycosidase</keyword>
<evidence type="ECO:0000256" key="7">
    <source>
        <dbReference type="ARBA" id="ARBA00033000"/>
    </source>
</evidence>
<keyword evidence="4" id="KW-0378">Hydrolase</keyword>
<proteinExistence type="inferred from homology"/>
<dbReference type="SUPFAM" id="SSF49384">
    <property type="entry name" value="Carbohydrate-binding domain"/>
    <property type="match status" value="1"/>
</dbReference>